<gene>
    <name evidence="3" type="ORF">BJY26_000887</name>
</gene>
<dbReference type="GO" id="GO:0008745">
    <property type="term" value="F:N-acetylmuramoyl-L-alanine amidase activity"/>
    <property type="evidence" value="ECO:0007669"/>
    <property type="project" value="UniProtKB-EC"/>
</dbReference>
<dbReference type="Proteomes" id="UP000539111">
    <property type="component" value="Unassembled WGS sequence"/>
</dbReference>
<reference evidence="3 4" key="1">
    <citation type="submission" date="2020-07" db="EMBL/GenBank/DDBJ databases">
        <title>Sequencing the genomes of 1000 actinobacteria strains.</title>
        <authorList>
            <person name="Klenk H.-P."/>
        </authorList>
    </citation>
    <scope>NUCLEOTIDE SEQUENCE [LARGE SCALE GENOMIC DNA]</scope>
    <source>
        <strain evidence="3 4">DSM 26341</strain>
    </source>
</reference>
<dbReference type="CDD" id="cd02696">
    <property type="entry name" value="MurNAc-LAA"/>
    <property type="match status" value="1"/>
</dbReference>
<keyword evidence="1 3" id="KW-0378">Hydrolase</keyword>
<dbReference type="RefSeq" id="WP_179426033.1">
    <property type="nucleotide sequence ID" value="NZ_JACBZP010000001.1"/>
</dbReference>
<dbReference type="GO" id="GO:0009253">
    <property type="term" value="P:peptidoglycan catabolic process"/>
    <property type="evidence" value="ECO:0007669"/>
    <property type="project" value="InterPro"/>
</dbReference>
<dbReference type="InterPro" id="IPR002477">
    <property type="entry name" value="Peptidoglycan-bd-like"/>
</dbReference>
<dbReference type="Pfam" id="PF01471">
    <property type="entry name" value="PG_binding_1"/>
    <property type="match status" value="2"/>
</dbReference>
<dbReference type="Gene3D" id="1.10.101.10">
    <property type="entry name" value="PGBD-like superfamily/PGBD"/>
    <property type="match status" value="2"/>
</dbReference>
<evidence type="ECO:0000256" key="1">
    <source>
        <dbReference type="ARBA" id="ARBA00022801"/>
    </source>
</evidence>
<dbReference type="SUPFAM" id="SSF47090">
    <property type="entry name" value="PGBD-like"/>
    <property type="match status" value="2"/>
</dbReference>
<dbReference type="EC" id="3.5.1.28" evidence="3"/>
<comment type="caution">
    <text evidence="3">The sequence shown here is derived from an EMBL/GenBank/DDBJ whole genome shotgun (WGS) entry which is preliminary data.</text>
</comment>
<dbReference type="EMBL" id="JACBZP010000001">
    <property type="protein sequence ID" value="NYI66581.1"/>
    <property type="molecule type" value="Genomic_DNA"/>
</dbReference>
<dbReference type="InterPro" id="IPR036365">
    <property type="entry name" value="PGBD-like_sf"/>
</dbReference>
<evidence type="ECO:0000313" key="4">
    <source>
        <dbReference type="Proteomes" id="UP000539111"/>
    </source>
</evidence>
<evidence type="ECO:0000313" key="3">
    <source>
        <dbReference type="EMBL" id="NYI66581.1"/>
    </source>
</evidence>
<dbReference type="GO" id="GO:0030288">
    <property type="term" value="C:outer membrane-bounded periplasmic space"/>
    <property type="evidence" value="ECO:0007669"/>
    <property type="project" value="TreeGrafter"/>
</dbReference>
<dbReference type="AlphaFoldDB" id="A0A7Z0CZQ6"/>
<dbReference type="InterPro" id="IPR050695">
    <property type="entry name" value="N-acetylmuramoyl_amidase_3"/>
</dbReference>
<protein>
    <submittedName>
        <fullName evidence="3">N-acetylmuramoyl-L-alanine amidase</fullName>
        <ecNumber evidence="3">3.5.1.28</ecNumber>
    </submittedName>
</protein>
<dbReference type="SUPFAM" id="SSF53187">
    <property type="entry name" value="Zn-dependent exopeptidases"/>
    <property type="match status" value="1"/>
</dbReference>
<dbReference type="PANTHER" id="PTHR30404">
    <property type="entry name" value="N-ACETYLMURAMOYL-L-ALANINE AMIDASE"/>
    <property type="match status" value="1"/>
</dbReference>
<accession>A0A7Z0CZQ6</accession>
<dbReference type="InterPro" id="IPR036366">
    <property type="entry name" value="PGBDSf"/>
</dbReference>
<name>A0A7Z0CZQ6_9MICO</name>
<dbReference type="SMART" id="SM00646">
    <property type="entry name" value="Ami_3"/>
    <property type="match status" value="1"/>
</dbReference>
<organism evidence="3 4">
    <name type="scientific">Spelaeicoccus albus</name>
    <dbReference type="NCBI Taxonomy" id="1280376"/>
    <lineage>
        <taxon>Bacteria</taxon>
        <taxon>Bacillati</taxon>
        <taxon>Actinomycetota</taxon>
        <taxon>Actinomycetes</taxon>
        <taxon>Micrococcales</taxon>
        <taxon>Brevibacteriaceae</taxon>
        <taxon>Spelaeicoccus</taxon>
    </lineage>
</organism>
<dbReference type="PANTHER" id="PTHR30404:SF0">
    <property type="entry name" value="N-ACETYLMURAMOYL-L-ALANINE AMIDASE AMIC"/>
    <property type="match status" value="1"/>
</dbReference>
<dbReference type="Gene3D" id="3.40.630.40">
    <property type="entry name" value="Zn-dependent exopeptidases"/>
    <property type="match status" value="1"/>
</dbReference>
<dbReference type="InterPro" id="IPR002508">
    <property type="entry name" value="MurNAc-LAA_cat"/>
</dbReference>
<proteinExistence type="predicted"/>
<keyword evidence="4" id="KW-1185">Reference proteome</keyword>
<sequence length="383" mass="41188">MSGINHPQLCRGDRSAILPAIREQLIRAGSTFPGIAPADVADPENFDDHIDAAVRAFQQDRGLLVDGIVGPQTMGGLESAHWRLGDRIVRFVPAHELVGDDVRTLQTRLQSLGMLDGQIDGAFGAQTDAALRELQRDLGLDPDGVCGPETLRGVSRLGRAVTGGNPFALHERARVASSGKSLAGRVVAIEVGGLDERTGSGLVEIDVTSDIARRLEGRLTAVGVASVMTTFTAGESGSSDGEVANRIDADMFLSIRADSHPNPTASGFATFYYGRAHHSSDVSPVGHALADFIQREVVARTDLLDCRSHPRTWEVLRTVRMPAVQISTGYLTNPGDSRRLADPAFRDTMAEAILIGIQRLYLPEEDDHTTGTLKIDDVLNYRP</sequence>
<feature type="domain" description="MurNAc-LAA" evidence="2">
    <location>
        <begin position="241"/>
        <end position="358"/>
    </location>
</feature>
<dbReference type="Pfam" id="PF01520">
    <property type="entry name" value="Amidase_3"/>
    <property type="match status" value="1"/>
</dbReference>
<evidence type="ECO:0000259" key="2">
    <source>
        <dbReference type="SMART" id="SM00646"/>
    </source>
</evidence>